<dbReference type="InterPro" id="IPR051325">
    <property type="entry name" value="Nudix_hydrolase_domain"/>
</dbReference>
<keyword evidence="6" id="KW-1185">Reference proteome</keyword>
<evidence type="ECO:0000259" key="4">
    <source>
        <dbReference type="PROSITE" id="PS51462"/>
    </source>
</evidence>
<dbReference type="GO" id="GO:0004081">
    <property type="term" value="F:bis(5'-nucleosyl)-tetraphosphatase (asymmetrical) activity"/>
    <property type="evidence" value="ECO:0007669"/>
    <property type="project" value="TreeGrafter"/>
</dbReference>
<keyword evidence="2 3" id="KW-0378">Hydrolase</keyword>
<dbReference type="InterPro" id="IPR020476">
    <property type="entry name" value="Nudix_hydrolase"/>
</dbReference>
<evidence type="ECO:0000256" key="1">
    <source>
        <dbReference type="ARBA" id="ARBA00005582"/>
    </source>
</evidence>
<dbReference type="RefSeq" id="WP_179462350.1">
    <property type="nucleotide sequence ID" value="NZ_JACBZX010000001.1"/>
</dbReference>
<dbReference type="InterPro" id="IPR000086">
    <property type="entry name" value="NUDIX_hydrolase_dom"/>
</dbReference>
<dbReference type="SUPFAM" id="SSF55811">
    <property type="entry name" value="Nudix"/>
    <property type="match status" value="1"/>
</dbReference>
<gene>
    <name evidence="5" type="ORF">BJY28_001382</name>
</gene>
<dbReference type="EC" id="3.6.1.55" evidence="5"/>
<evidence type="ECO:0000256" key="2">
    <source>
        <dbReference type="ARBA" id="ARBA00022801"/>
    </source>
</evidence>
<dbReference type="SUPFAM" id="SSF53254">
    <property type="entry name" value="Phosphoglycerate mutase-like"/>
    <property type="match status" value="1"/>
</dbReference>
<dbReference type="InterPro" id="IPR015797">
    <property type="entry name" value="NUDIX_hydrolase-like_dom_sf"/>
</dbReference>
<dbReference type="GO" id="GO:0035539">
    <property type="term" value="F:8-oxo-7,8-dihydrodeoxyguanosine triphosphate pyrophosphatase activity"/>
    <property type="evidence" value="ECO:0007669"/>
    <property type="project" value="UniProtKB-EC"/>
</dbReference>
<dbReference type="InterPro" id="IPR020084">
    <property type="entry name" value="NUDIX_hydrolase_CS"/>
</dbReference>
<evidence type="ECO:0000313" key="5">
    <source>
        <dbReference type="EMBL" id="NYG36913.1"/>
    </source>
</evidence>
<dbReference type="CDD" id="cd03673">
    <property type="entry name" value="NUDIX_Ap6A_hydrolase"/>
    <property type="match status" value="1"/>
</dbReference>
<dbReference type="AlphaFoldDB" id="A0A852X826"/>
<proteinExistence type="inferred from homology"/>
<evidence type="ECO:0000313" key="6">
    <source>
        <dbReference type="Proteomes" id="UP000592181"/>
    </source>
</evidence>
<dbReference type="GO" id="GO:0006754">
    <property type="term" value="P:ATP biosynthetic process"/>
    <property type="evidence" value="ECO:0007669"/>
    <property type="project" value="TreeGrafter"/>
</dbReference>
<reference evidence="5 6" key="1">
    <citation type="submission" date="2020-07" db="EMBL/GenBank/DDBJ databases">
        <title>Sequencing the genomes of 1000 actinobacteria strains.</title>
        <authorList>
            <person name="Klenk H.-P."/>
        </authorList>
    </citation>
    <scope>NUCLEOTIDE SEQUENCE [LARGE SCALE GENOMIC DNA]</scope>
    <source>
        <strain evidence="5 6">DSM 24723</strain>
    </source>
</reference>
<comment type="caution">
    <text evidence="5">The sequence shown here is derived from an EMBL/GenBank/DDBJ whole genome shotgun (WGS) entry which is preliminary data.</text>
</comment>
<dbReference type="Gene3D" id="3.90.79.10">
    <property type="entry name" value="Nucleoside Triphosphate Pyrophosphohydrolase"/>
    <property type="match status" value="1"/>
</dbReference>
<comment type="similarity">
    <text evidence="1 3">Belongs to the Nudix hydrolase family.</text>
</comment>
<protein>
    <submittedName>
        <fullName evidence="5">8-oxo-dGTP diphosphatase</fullName>
        <ecNumber evidence="5">3.6.1.55</ecNumber>
    </submittedName>
</protein>
<evidence type="ECO:0000256" key="3">
    <source>
        <dbReference type="RuleBase" id="RU003476"/>
    </source>
</evidence>
<dbReference type="EMBL" id="JACBZX010000001">
    <property type="protein sequence ID" value="NYG36913.1"/>
    <property type="molecule type" value="Genomic_DNA"/>
</dbReference>
<dbReference type="GO" id="GO:0006167">
    <property type="term" value="P:AMP biosynthetic process"/>
    <property type="evidence" value="ECO:0007669"/>
    <property type="project" value="TreeGrafter"/>
</dbReference>
<name>A0A852X826_9MICO</name>
<dbReference type="Proteomes" id="UP000592181">
    <property type="component" value="Unassembled WGS sequence"/>
</dbReference>
<dbReference type="PANTHER" id="PTHR21340">
    <property type="entry name" value="DIADENOSINE 5,5-P1,P4-TETRAPHOSPHATE PYROPHOSPHOHYDROLASE MUTT"/>
    <property type="match status" value="1"/>
</dbReference>
<feature type="domain" description="Nudix hydrolase" evidence="4">
    <location>
        <begin position="2"/>
        <end position="130"/>
    </location>
</feature>
<dbReference type="Pfam" id="PF00293">
    <property type="entry name" value="NUDIX"/>
    <property type="match status" value="1"/>
</dbReference>
<dbReference type="Gene3D" id="3.40.50.1240">
    <property type="entry name" value="Phosphoglycerate mutase-like"/>
    <property type="match status" value="1"/>
</dbReference>
<dbReference type="SMART" id="SM00855">
    <property type="entry name" value="PGAM"/>
    <property type="match status" value="1"/>
</dbReference>
<organism evidence="5 6">
    <name type="scientific">Janibacter alkaliphilus</name>
    <dbReference type="NCBI Taxonomy" id="1069963"/>
    <lineage>
        <taxon>Bacteria</taxon>
        <taxon>Bacillati</taxon>
        <taxon>Actinomycetota</taxon>
        <taxon>Actinomycetes</taxon>
        <taxon>Micrococcales</taxon>
        <taxon>Intrasporangiaceae</taxon>
        <taxon>Janibacter</taxon>
    </lineage>
</organism>
<dbReference type="PRINTS" id="PR00502">
    <property type="entry name" value="NUDIXFAMILY"/>
</dbReference>
<dbReference type="Pfam" id="PF00300">
    <property type="entry name" value="His_Phos_1"/>
    <property type="match status" value="1"/>
</dbReference>
<dbReference type="PROSITE" id="PS51462">
    <property type="entry name" value="NUDIX"/>
    <property type="match status" value="1"/>
</dbReference>
<accession>A0A852X826</accession>
<dbReference type="PROSITE" id="PS00893">
    <property type="entry name" value="NUDIX_BOX"/>
    <property type="match status" value="1"/>
</dbReference>
<dbReference type="CDD" id="cd07067">
    <property type="entry name" value="HP_PGM_like"/>
    <property type="match status" value="1"/>
</dbReference>
<dbReference type="PANTHER" id="PTHR21340:SF0">
    <property type="entry name" value="BIS(5'-NUCLEOSYL)-TETRAPHOSPHATASE [ASYMMETRICAL]"/>
    <property type="match status" value="1"/>
</dbReference>
<sequence>MAAVLAAGTLPWRRRRGALQVAMVHRPRYDDWSWPKGKLDPGEAFPAAAVRETLEETGLRVRLGLPLPTSTYTAGNGRRQVKEVRYWAAEVAGGDGALEHEVDEVAWLDLPTAARRLSYAHDQDQLAALAEADARGVLSSWPLALVRHAKAQPRGGWTGDDWLRPLDDIGALQAGELVPLLGAYDVQRLVTSPSTRAADTLAPFATALGVKLRTKPGLSEEGYAVDPAKAPHHLRRVFDRGVASALCSHGPTLLGLVDEVLARVEPRGDDGLLARSVVSDALETGMAKGEVLLLHVVGTGADARVVAAERHHPRDRA</sequence>
<dbReference type="InterPro" id="IPR013078">
    <property type="entry name" value="His_Pase_superF_clade-1"/>
</dbReference>
<dbReference type="InterPro" id="IPR029033">
    <property type="entry name" value="His_PPase_superfam"/>
</dbReference>